<dbReference type="GO" id="GO:0005737">
    <property type="term" value="C:cytoplasm"/>
    <property type="evidence" value="ECO:0007669"/>
    <property type="project" value="UniProtKB-SubCell"/>
</dbReference>
<name>A0A968GDM8_9SPIO</name>
<sequence length="390" mass="45394">MIDVDTLQLDNKQEYALYVHIPFCWYKCHYCDFFSSVGVQESLRIRVIERIIMEIPRQLEHLKIRQLSSVYIGGGTPSLLTENQVSRLLSIVQGYKPQQITIEMNPEDITPLWLSALQLERWHNIRLSMGIQTFHQESLIAVGRNTTLEQTVQALQYLEPYKDRLNLDLIAGLPHHSEKIVCADMHRVLEYSPSHISLYSLAMEQGTILTYRHHPDLPSEEERSIQWQVSQRLLQSAGYVQYEISNYARDIIDRSRQNLHYWQLKPYIGIGPGAVGTLVYRNGTAIRVSGKRSLQSWGNIDMHDMWEYEVIDRQDFLFEHYMMGLRTTIGVDKLILHQRFGSRGMQPWRQLARGKWGAYMQESETSLLLSVEGRLFLDALLLDLIDLCRG</sequence>
<comment type="caution">
    <text evidence="4">The sequence shown here is derived from an EMBL/GenBank/DDBJ whole genome shotgun (WGS) entry which is preliminary data.</text>
</comment>
<dbReference type="PANTHER" id="PTHR13932">
    <property type="entry name" value="COPROPORPHYRINIGEN III OXIDASE"/>
    <property type="match status" value="1"/>
</dbReference>
<dbReference type="SFLD" id="SFLDF00562">
    <property type="entry name" value="HemN-like__clustered_with_heat"/>
    <property type="match status" value="1"/>
</dbReference>
<keyword evidence="5" id="KW-1185">Reference proteome</keyword>
<protein>
    <recommendedName>
        <fullName evidence="2">Heme chaperone HemW</fullName>
    </recommendedName>
</protein>
<reference evidence="4" key="1">
    <citation type="submission" date="2020-03" db="EMBL/GenBank/DDBJ databases">
        <title>Spirochaetal bacteria isolated from arthropods constitute a novel genus Entomospira genus novum within the order Spirochaetales.</title>
        <authorList>
            <person name="Grana-Miraglia L."/>
            <person name="Sikutova S."/>
            <person name="Fingerle V."/>
            <person name="Sing A."/>
            <person name="Castillo-Ramirez S."/>
            <person name="Margos G."/>
            <person name="Rudolf I."/>
        </authorList>
    </citation>
    <scope>NUCLEOTIDE SEQUENCE</scope>
    <source>
        <strain evidence="4">BR208</strain>
    </source>
</reference>
<keyword evidence="2" id="KW-0411">Iron-sulfur</keyword>
<dbReference type="Proteomes" id="UP000752013">
    <property type="component" value="Unassembled WGS sequence"/>
</dbReference>
<keyword evidence="2" id="KW-0963">Cytoplasm</keyword>
<dbReference type="GO" id="GO:0046872">
    <property type="term" value="F:metal ion binding"/>
    <property type="evidence" value="ECO:0007669"/>
    <property type="project" value="UniProtKB-UniRule"/>
</dbReference>
<dbReference type="InterPro" id="IPR058240">
    <property type="entry name" value="rSAM_sf"/>
</dbReference>
<keyword evidence="2" id="KW-0349">Heme</keyword>
<keyword evidence="2" id="KW-0949">S-adenosyl-L-methionine</keyword>
<keyword evidence="2" id="KW-0143">Chaperone</keyword>
<evidence type="ECO:0000256" key="1">
    <source>
        <dbReference type="ARBA" id="ARBA00006100"/>
    </source>
</evidence>
<dbReference type="PANTHER" id="PTHR13932:SF5">
    <property type="entry name" value="RADICAL S-ADENOSYL METHIONINE DOMAIN-CONTAINING PROTEIN 1, MITOCHONDRIAL"/>
    <property type="match status" value="1"/>
</dbReference>
<accession>A0A968GDM8</accession>
<feature type="domain" description="Radical SAM core" evidence="3">
    <location>
        <begin position="9"/>
        <end position="240"/>
    </location>
</feature>
<dbReference type="GO" id="GO:0004109">
    <property type="term" value="F:coproporphyrinogen oxidase activity"/>
    <property type="evidence" value="ECO:0007669"/>
    <property type="project" value="InterPro"/>
</dbReference>
<comment type="subcellular location">
    <subcellularLocation>
        <location evidence="2">Cytoplasm</location>
    </subcellularLocation>
</comment>
<dbReference type="InterPro" id="IPR007197">
    <property type="entry name" value="rSAM"/>
</dbReference>
<evidence type="ECO:0000313" key="5">
    <source>
        <dbReference type="Proteomes" id="UP000752013"/>
    </source>
</evidence>
<dbReference type="InterPro" id="IPR006638">
    <property type="entry name" value="Elp3/MiaA/NifB-like_rSAM"/>
</dbReference>
<comment type="function">
    <text evidence="2">Probably acts as a heme chaperone, transferring heme to an unknown acceptor. Binds one molecule of heme per monomer, possibly covalently. Binds 1 [4Fe-4S] cluster. The cluster is coordinated with 3 cysteines and an exchangeable S-adenosyl-L-methionine.</text>
</comment>
<organism evidence="4 5">
    <name type="scientific">Entomospira nematocerorum</name>
    <dbReference type="NCBI Taxonomy" id="2719987"/>
    <lineage>
        <taxon>Bacteria</taxon>
        <taxon>Pseudomonadati</taxon>
        <taxon>Spirochaetota</taxon>
        <taxon>Spirochaetia</taxon>
        <taxon>Spirochaetales</taxon>
        <taxon>Spirochaetaceae</taxon>
        <taxon>Entomospira</taxon>
    </lineage>
</organism>
<dbReference type="NCBIfam" id="TIGR00539">
    <property type="entry name" value="hemN_rel"/>
    <property type="match status" value="1"/>
</dbReference>
<comment type="similarity">
    <text evidence="1">Belongs to the anaerobic coproporphyrinogen-III oxidase family. HemW subfamily.</text>
</comment>
<dbReference type="Pfam" id="PF04055">
    <property type="entry name" value="Radical_SAM"/>
    <property type="match status" value="1"/>
</dbReference>
<gene>
    <name evidence="4" type="primary">hemW</name>
    <name evidence="4" type="ORF">HCT46_05340</name>
</gene>
<dbReference type="RefSeq" id="WP_167703745.1">
    <property type="nucleotide sequence ID" value="NZ_CP118168.1"/>
</dbReference>
<dbReference type="InterPro" id="IPR004559">
    <property type="entry name" value="HemW-like"/>
</dbReference>
<dbReference type="GO" id="GO:0051539">
    <property type="term" value="F:4 iron, 4 sulfur cluster binding"/>
    <property type="evidence" value="ECO:0007669"/>
    <property type="project" value="UniProtKB-UniRule"/>
</dbReference>
<dbReference type="PROSITE" id="PS51918">
    <property type="entry name" value="RADICAL_SAM"/>
    <property type="match status" value="1"/>
</dbReference>
<dbReference type="InterPro" id="IPR023404">
    <property type="entry name" value="rSAM_horseshoe"/>
</dbReference>
<dbReference type="SFLD" id="SFLDG01065">
    <property type="entry name" value="anaerobic_coproporphyrinogen-I"/>
    <property type="match status" value="1"/>
</dbReference>
<dbReference type="GO" id="GO:0006779">
    <property type="term" value="P:porphyrin-containing compound biosynthetic process"/>
    <property type="evidence" value="ECO:0007669"/>
    <property type="project" value="InterPro"/>
</dbReference>
<keyword evidence="2" id="KW-0004">4Fe-4S</keyword>
<dbReference type="Gene3D" id="3.80.30.20">
    <property type="entry name" value="tm_1862 like domain"/>
    <property type="match status" value="1"/>
</dbReference>
<dbReference type="EMBL" id="JAATLK010000001">
    <property type="protein sequence ID" value="NIZ47334.1"/>
    <property type="molecule type" value="Genomic_DNA"/>
</dbReference>
<keyword evidence="2" id="KW-0408">Iron</keyword>
<keyword evidence="2" id="KW-0479">Metal-binding</keyword>
<evidence type="ECO:0000256" key="2">
    <source>
        <dbReference type="RuleBase" id="RU364116"/>
    </source>
</evidence>
<dbReference type="SUPFAM" id="SSF102114">
    <property type="entry name" value="Radical SAM enzymes"/>
    <property type="match status" value="1"/>
</dbReference>
<evidence type="ECO:0000259" key="3">
    <source>
        <dbReference type="PROSITE" id="PS51918"/>
    </source>
</evidence>
<proteinExistence type="inferred from homology"/>
<evidence type="ECO:0000313" key="4">
    <source>
        <dbReference type="EMBL" id="NIZ47334.1"/>
    </source>
</evidence>
<dbReference type="InterPro" id="IPR034505">
    <property type="entry name" value="Coproporphyrinogen-III_oxidase"/>
</dbReference>
<dbReference type="SMART" id="SM00729">
    <property type="entry name" value="Elp3"/>
    <property type="match status" value="1"/>
</dbReference>
<dbReference type="SFLD" id="SFLDS00029">
    <property type="entry name" value="Radical_SAM"/>
    <property type="match status" value="1"/>
</dbReference>
<dbReference type="AlphaFoldDB" id="A0A968GDM8"/>